<reference evidence="8" key="3">
    <citation type="submission" date="2021-05" db="EMBL/GenBank/DDBJ databases">
        <title>Protein family content uncovers lineage relationships and bacterial pathway maintenance mechanisms in DPANN archaea.</title>
        <authorList>
            <person name="Castelle C.J."/>
            <person name="Meheust R."/>
            <person name="Jaffe A.L."/>
            <person name="Seitz K."/>
            <person name="Gong X."/>
            <person name="Baker B.J."/>
            <person name="Banfield J.F."/>
        </authorList>
    </citation>
    <scope>NUCLEOTIDE SEQUENCE</scope>
    <source>
        <strain evidence="8">RIFCSPHIGHO2_01_FULL_GW2011_AR10_43_9</strain>
    </source>
</reference>
<dbReference type="Proteomes" id="UP000577419">
    <property type="component" value="Unassembled WGS sequence"/>
</dbReference>
<protein>
    <submittedName>
        <fullName evidence="7">DUF92 domain-containing protein</fullName>
    </submittedName>
</protein>
<evidence type="ECO:0000313" key="7">
    <source>
        <dbReference type="EMBL" id="HIH08391.1"/>
    </source>
</evidence>
<dbReference type="InterPro" id="IPR002794">
    <property type="entry name" value="DUF92_TMEM19"/>
</dbReference>
<evidence type="ECO:0000256" key="4">
    <source>
        <dbReference type="ARBA" id="ARBA00022989"/>
    </source>
</evidence>
<dbReference type="Proteomes" id="UP000683213">
    <property type="component" value="Unassembled WGS sequence"/>
</dbReference>
<feature type="transmembrane region" description="Helical" evidence="6">
    <location>
        <begin position="172"/>
        <end position="193"/>
    </location>
</feature>
<feature type="transmembrane region" description="Helical" evidence="6">
    <location>
        <begin position="205"/>
        <end position="223"/>
    </location>
</feature>
<dbReference type="EMBL" id="JAGVWF010000052">
    <property type="protein sequence ID" value="MBS3059508.1"/>
    <property type="molecule type" value="Genomic_DNA"/>
</dbReference>
<dbReference type="Pfam" id="PF01940">
    <property type="entry name" value="DUF92"/>
    <property type="match status" value="1"/>
</dbReference>
<evidence type="ECO:0000313" key="9">
    <source>
        <dbReference type="Proteomes" id="UP000577419"/>
    </source>
</evidence>
<proteinExistence type="inferred from homology"/>
<keyword evidence="5 6" id="KW-0472">Membrane</keyword>
<evidence type="ECO:0000313" key="8">
    <source>
        <dbReference type="EMBL" id="MBS3059508.1"/>
    </source>
</evidence>
<dbReference type="GO" id="GO:0016020">
    <property type="term" value="C:membrane"/>
    <property type="evidence" value="ECO:0007669"/>
    <property type="project" value="UniProtKB-SubCell"/>
</dbReference>
<dbReference type="AlphaFoldDB" id="A0A7J4IS96"/>
<dbReference type="EMBL" id="DUFG01000017">
    <property type="protein sequence ID" value="HIH08391.1"/>
    <property type="molecule type" value="Genomic_DNA"/>
</dbReference>
<comment type="subcellular location">
    <subcellularLocation>
        <location evidence="1">Membrane</location>
        <topology evidence="1">Multi-pass membrane protein</topology>
    </subcellularLocation>
</comment>
<reference evidence="9" key="1">
    <citation type="journal article" date="2020" name="bioRxiv">
        <title>A rank-normalized archaeal taxonomy based on genome phylogeny resolves widespread incomplete and uneven classifications.</title>
        <authorList>
            <person name="Rinke C."/>
            <person name="Chuvochina M."/>
            <person name="Mussig A.J."/>
            <person name="Chaumeil P.-A."/>
            <person name="Waite D.W."/>
            <person name="Whitman W.B."/>
            <person name="Parks D.H."/>
            <person name="Hugenholtz P."/>
        </authorList>
    </citation>
    <scope>NUCLEOTIDE SEQUENCE [LARGE SCALE GENOMIC DNA]</scope>
</reference>
<evidence type="ECO:0000256" key="6">
    <source>
        <dbReference type="SAM" id="Phobius"/>
    </source>
</evidence>
<dbReference type="PANTHER" id="PTHR13353">
    <property type="entry name" value="TRANSMEMBRANE PROTEIN 19"/>
    <property type="match status" value="1"/>
</dbReference>
<dbReference type="PANTHER" id="PTHR13353:SF5">
    <property type="entry name" value="TRANSMEMBRANE PROTEIN 19"/>
    <property type="match status" value="1"/>
</dbReference>
<comment type="caution">
    <text evidence="7">The sequence shown here is derived from an EMBL/GenBank/DDBJ whole genome shotgun (WGS) entry which is preliminary data.</text>
</comment>
<organism evidence="7 9">
    <name type="scientific">Candidatus Iainarchaeum sp</name>
    <dbReference type="NCBI Taxonomy" id="3101447"/>
    <lineage>
        <taxon>Archaea</taxon>
        <taxon>Candidatus Iainarchaeota</taxon>
        <taxon>Candidatus Iainarchaeia</taxon>
        <taxon>Candidatus Iainarchaeales</taxon>
        <taxon>Candidatus Iainarchaeaceae</taxon>
        <taxon>Candidatus Iainarchaeum</taxon>
    </lineage>
</organism>
<gene>
    <name evidence="7" type="ORF">HA237_03405</name>
    <name evidence="8" type="ORF">J4224_03755</name>
</gene>
<sequence length="224" mass="23592">MDFGIEVALLLLLLALFSAVSFYKKTISNTGILVGNIVGLVVFFLGGLQSFVALAALFAVAEITTFYSRLKLKEKHEQRTTSNIIGNSGAALIVLLLGFQQAFFGAIAAALADTTAGEIGMLSKKKPRLITTLRRVETGTDGAITLLGLITGFFGGLAIGSIYLFFSGDIKGFAFITVAGIVGNVVDSLIGAVFERRKLLNNSQVNFLAGLSGAITVLVLSAMF</sequence>
<feature type="transmembrane region" description="Helical" evidence="6">
    <location>
        <begin position="143"/>
        <end position="166"/>
    </location>
</feature>
<evidence type="ECO:0000256" key="2">
    <source>
        <dbReference type="ARBA" id="ARBA00009012"/>
    </source>
</evidence>
<accession>A0A7J4IS96</accession>
<keyword evidence="4 6" id="KW-1133">Transmembrane helix</keyword>
<evidence type="ECO:0000256" key="3">
    <source>
        <dbReference type="ARBA" id="ARBA00022692"/>
    </source>
</evidence>
<evidence type="ECO:0000256" key="1">
    <source>
        <dbReference type="ARBA" id="ARBA00004141"/>
    </source>
</evidence>
<name>A0A7J4IS96_9ARCH</name>
<comment type="similarity">
    <text evidence="2">Belongs to the TMEM19 family.</text>
</comment>
<keyword evidence="3 6" id="KW-0812">Transmembrane</keyword>
<evidence type="ECO:0000256" key="5">
    <source>
        <dbReference type="ARBA" id="ARBA00023136"/>
    </source>
</evidence>
<reference evidence="8" key="2">
    <citation type="submission" date="2021-03" db="EMBL/GenBank/DDBJ databases">
        <authorList>
            <person name="Jaffe A."/>
        </authorList>
    </citation>
    <scope>NUCLEOTIDE SEQUENCE</scope>
    <source>
        <strain evidence="8">RIFCSPHIGHO2_01_FULL_GW2011_AR10_43_9</strain>
    </source>
</reference>